<dbReference type="InterPro" id="IPR029000">
    <property type="entry name" value="Cyclophilin-like_dom_sf"/>
</dbReference>
<evidence type="ECO:0000256" key="2">
    <source>
        <dbReference type="ARBA" id="ARBA00007365"/>
    </source>
</evidence>
<evidence type="ECO:0000313" key="7">
    <source>
        <dbReference type="EMBL" id="MFD1314661.1"/>
    </source>
</evidence>
<dbReference type="Gene3D" id="2.40.100.10">
    <property type="entry name" value="Cyclophilin-like"/>
    <property type="match status" value="1"/>
</dbReference>
<dbReference type="SUPFAM" id="SSF50891">
    <property type="entry name" value="Cyclophilin-like"/>
    <property type="match status" value="1"/>
</dbReference>
<organism evidence="7 8">
    <name type="scientific">Namhaeicola litoreus</name>
    <dbReference type="NCBI Taxonomy" id="1052145"/>
    <lineage>
        <taxon>Bacteria</taxon>
        <taxon>Pseudomonadati</taxon>
        <taxon>Bacteroidota</taxon>
        <taxon>Flavobacteriia</taxon>
        <taxon>Flavobacteriales</taxon>
        <taxon>Flavobacteriaceae</taxon>
        <taxon>Namhaeicola</taxon>
    </lineage>
</organism>
<dbReference type="GO" id="GO:0003755">
    <property type="term" value="F:peptidyl-prolyl cis-trans isomerase activity"/>
    <property type="evidence" value="ECO:0007669"/>
    <property type="project" value="UniProtKB-EC"/>
</dbReference>
<dbReference type="CDD" id="cd00317">
    <property type="entry name" value="cyclophilin"/>
    <property type="match status" value="1"/>
</dbReference>
<dbReference type="PANTHER" id="PTHR43246">
    <property type="entry name" value="PEPTIDYL-PROLYL CIS-TRANS ISOMERASE CYP38, CHLOROPLASTIC"/>
    <property type="match status" value="1"/>
</dbReference>
<dbReference type="InterPro" id="IPR044665">
    <property type="entry name" value="E_coli_cyclophilin_A-like"/>
</dbReference>
<comment type="similarity">
    <text evidence="2 5">Belongs to the cyclophilin-type PPIase family.</text>
</comment>
<evidence type="ECO:0000256" key="5">
    <source>
        <dbReference type="RuleBase" id="RU363019"/>
    </source>
</evidence>
<comment type="caution">
    <text evidence="7">The sequence shown here is derived from an EMBL/GenBank/DDBJ whole genome shotgun (WGS) entry which is preliminary data.</text>
</comment>
<dbReference type="PRINTS" id="PR00153">
    <property type="entry name" value="CSAPPISMRASE"/>
</dbReference>
<protein>
    <recommendedName>
        <fullName evidence="5">Peptidyl-prolyl cis-trans isomerase</fullName>
        <shortName evidence="5">PPIase</shortName>
        <ecNumber evidence="5">5.2.1.8</ecNumber>
    </recommendedName>
</protein>
<sequence length="191" mass="21452">MIKKLLLPIILFVYAIATYAQSEIKCEINTASGMILIELYPEKAPKTVANFLNYVRNKDYDGSTFFRVCTPENEAEREVQIQVIQGGDMAEEKLFLPIQIETTKQTGLKHLRGAISMARGEPNSAQSSFFICVTDEPELDFGGERNPDGFGFAAFGQVTEGMDIVEKIQQGENEQQMLVHPVRIESIRIIE</sequence>
<evidence type="ECO:0000256" key="1">
    <source>
        <dbReference type="ARBA" id="ARBA00002388"/>
    </source>
</evidence>
<evidence type="ECO:0000259" key="6">
    <source>
        <dbReference type="PROSITE" id="PS50072"/>
    </source>
</evidence>
<keyword evidence="3 5" id="KW-0697">Rotamase</keyword>
<keyword evidence="4 5" id="KW-0413">Isomerase</keyword>
<dbReference type="InterPro" id="IPR002130">
    <property type="entry name" value="Cyclophilin-type_PPIase_dom"/>
</dbReference>
<gene>
    <name evidence="7" type="ORF">ACFQ39_03455</name>
</gene>
<dbReference type="PIRSF" id="PIRSF001467">
    <property type="entry name" value="Peptidylpro_ismrse"/>
    <property type="match status" value="1"/>
</dbReference>
<dbReference type="EMBL" id="JBHTMY010000002">
    <property type="protein sequence ID" value="MFD1314661.1"/>
    <property type="molecule type" value="Genomic_DNA"/>
</dbReference>
<dbReference type="Pfam" id="PF00160">
    <property type="entry name" value="Pro_isomerase"/>
    <property type="match status" value="1"/>
</dbReference>
<feature type="domain" description="PPIase cyclophilin-type" evidence="6">
    <location>
        <begin position="29"/>
        <end position="191"/>
    </location>
</feature>
<dbReference type="Proteomes" id="UP001597201">
    <property type="component" value="Unassembled WGS sequence"/>
</dbReference>
<evidence type="ECO:0000256" key="3">
    <source>
        <dbReference type="ARBA" id="ARBA00023110"/>
    </source>
</evidence>
<accession>A0ABW3XYJ4</accession>
<comment type="function">
    <text evidence="1 5">PPIases accelerate the folding of proteins. It catalyzes the cis-trans isomerization of proline imidic peptide bonds in oligopeptides.</text>
</comment>
<dbReference type="RefSeq" id="WP_377176485.1">
    <property type="nucleotide sequence ID" value="NZ_JBHTMY010000002.1"/>
</dbReference>
<evidence type="ECO:0000313" key="8">
    <source>
        <dbReference type="Proteomes" id="UP001597201"/>
    </source>
</evidence>
<dbReference type="PROSITE" id="PS50072">
    <property type="entry name" value="CSA_PPIASE_2"/>
    <property type="match status" value="1"/>
</dbReference>
<reference evidence="8" key="1">
    <citation type="journal article" date="2019" name="Int. J. Syst. Evol. Microbiol.">
        <title>The Global Catalogue of Microorganisms (GCM) 10K type strain sequencing project: providing services to taxonomists for standard genome sequencing and annotation.</title>
        <authorList>
            <consortium name="The Broad Institute Genomics Platform"/>
            <consortium name="The Broad Institute Genome Sequencing Center for Infectious Disease"/>
            <person name="Wu L."/>
            <person name="Ma J."/>
        </authorList>
    </citation>
    <scope>NUCLEOTIDE SEQUENCE [LARGE SCALE GENOMIC DNA]</scope>
    <source>
        <strain evidence="8">CCUG 61485</strain>
    </source>
</reference>
<evidence type="ECO:0000256" key="4">
    <source>
        <dbReference type="ARBA" id="ARBA00023235"/>
    </source>
</evidence>
<name>A0ABW3XYJ4_9FLAO</name>
<keyword evidence="8" id="KW-1185">Reference proteome</keyword>
<comment type="catalytic activity">
    <reaction evidence="5">
        <text>[protein]-peptidylproline (omega=180) = [protein]-peptidylproline (omega=0)</text>
        <dbReference type="Rhea" id="RHEA:16237"/>
        <dbReference type="Rhea" id="RHEA-COMP:10747"/>
        <dbReference type="Rhea" id="RHEA-COMP:10748"/>
        <dbReference type="ChEBI" id="CHEBI:83833"/>
        <dbReference type="ChEBI" id="CHEBI:83834"/>
        <dbReference type="EC" id="5.2.1.8"/>
    </reaction>
</comment>
<dbReference type="InterPro" id="IPR024936">
    <property type="entry name" value="Cyclophilin-type_PPIase"/>
</dbReference>
<dbReference type="EC" id="5.2.1.8" evidence="5"/>
<proteinExistence type="inferred from homology"/>